<keyword evidence="2" id="KW-1185">Reference proteome</keyword>
<evidence type="ECO:0000313" key="2">
    <source>
        <dbReference type="Proteomes" id="UP001185092"/>
    </source>
</evidence>
<protein>
    <submittedName>
        <fullName evidence="1">Uncharacterized protein</fullName>
    </submittedName>
</protein>
<comment type="caution">
    <text evidence="1">The sequence shown here is derived from an EMBL/GenBank/DDBJ whole genome shotgun (WGS) entry which is preliminary data.</text>
</comment>
<name>A0AAE3XU27_9BACT</name>
<dbReference type="Proteomes" id="UP001185092">
    <property type="component" value="Unassembled WGS sequence"/>
</dbReference>
<reference evidence="1" key="1">
    <citation type="submission" date="2023-07" db="EMBL/GenBank/DDBJ databases">
        <title>Genomic Encyclopedia of Type Strains, Phase IV (KMG-IV): sequencing the most valuable type-strain genomes for metagenomic binning, comparative biology and taxonomic classification.</title>
        <authorList>
            <person name="Goeker M."/>
        </authorList>
    </citation>
    <scope>NUCLEOTIDE SEQUENCE</scope>
    <source>
        <strain evidence="1">DSM 26174</strain>
    </source>
</reference>
<dbReference type="AlphaFoldDB" id="A0AAE3XU27"/>
<accession>A0AAE3XU27</accession>
<sequence>MGLVVDLHAGRAVFMKGTAEPVRLVGM</sequence>
<evidence type="ECO:0000313" key="1">
    <source>
        <dbReference type="EMBL" id="MDR6242010.1"/>
    </source>
</evidence>
<proteinExistence type="predicted"/>
<dbReference type="EMBL" id="JAVDQD010000016">
    <property type="protein sequence ID" value="MDR6242010.1"/>
    <property type="molecule type" value="Genomic_DNA"/>
</dbReference>
<organism evidence="1 2">
    <name type="scientific">Aureibacter tunicatorum</name>
    <dbReference type="NCBI Taxonomy" id="866807"/>
    <lineage>
        <taxon>Bacteria</taxon>
        <taxon>Pseudomonadati</taxon>
        <taxon>Bacteroidota</taxon>
        <taxon>Cytophagia</taxon>
        <taxon>Cytophagales</taxon>
        <taxon>Persicobacteraceae</taxon>
        <taxon>Aureibacter</taxon>
    </lineage>
</organism>
<gene>
    <name evidence="1" type="ORF">HNQ88_005097</name>
</gene>